<dbReference type="Proteomes" id="UP000325255">
    <property type="component" value="Unassembled WGS sequence"/>
</dbReference>
<keyword evidence="2" id="KW-0489">Methyltransferase</keyword>
<keyword evidence="3" id="KW-1185">Reference proteome</keyword>
<comment type="caution">
    <text evidence="2">The sequence shown here is derived from an EMBL/GenBank/DDBJ whole genome shotgun (WGS) entry which is preliminary data.</text>
</comment>
<dbReference type="OrthoDB" id="1853779at2"/>
<evidence type="ECO:0000313" key="3">
    <source>
        <dbReference type="Proteomes" id="UP000325255"/>
    </source>
</evidence>
<feature type="domain" description="Methyltransferase" evidence="1">
    <location>
        <begin position="116"/>
        <end position="210"/>
    </location>
</feature>
<gene>
    <name evidence="2" type="ORF">F1189_27025</name>
</gene>
<evidence type="ECO:0000313" key="2">
    <source>
        <dbReference type="EMBL" id="KAA5608841.1"/>
    </source>
</evidence>
<accession>A0A5M6IKQ1</accession>
<dbReference type="InterPro" id="IPR029063">
    <property type="entry name" value="SAM-dependent_MTases_sf"/>
</dbReference>
<dbReference type="EMBL" id="VWPK01000066">
    <property type="protein sequence ID" value="KAA5608841.1"/>
    <property type="molecule type" value="Genomic_DNA"/>
</dbReference>
<dbReference type="RefSeq" id="WP_150044800.1">
    <property type="nucleotide sequence ID" value="NZ_OW485601.1"/>
</dbReference>
<evidence type="ECO:0000259" key="1">
    <source>
        <dbReference type="Pfam" id="PF13649"/>
    </source>
</evidence>
<dbReference type="PANTHER" id="PTHR42912">
    <property type="entry name" value="METHYLTRANSFERASE"/>
    <property type="match status" value="1"/>
</dbReference>
<organism evidence="2 3">
    <name type="scientific">Rhodovastum atsumiense</name>
    <dbReference type="NCBI Taxonomy" id="504468"/>
    <lineage>
        <taxon>Bacteria</taxon>
        <taxon>Pseudomonadati</taxon>
        <taxon>Pseudomonadota</taxon>
        <taxon>Alphaproteobacteria</taxon>
        <taxon>Acetobacterales</taxon>
        <taxon>Acetobacteraceae</taxon>
        <taxon>Rhodovastum</taxon>
    </lineage>
</organism>
<keyword evidence="2" id="KW-0808">Transferase</keyword>
<dbReference type="Gene3D" id="3.40.50.150">
    <property type="entry name" value="Vaccinia Virus protein VP39"/>
    <property type="match status" value="1"/>
</dbReference>
<sequence>MTALDAWRAGRISAEVAVARLVLAGEQDAIAAVPELASVAKRHGLAALQAVRTAVNHAMPATPAAIGRMFDAAVAASPEASVAACSLGDATLLARASAELRSWLCHEDLLQPGATVLDLGCGIGRMTATLAPVATSVLGLDVSPGMIATARQRCTVANARFALTDGTGLGELPDAGFDLVLAADSFPYLVQAGVAERHVIDAARVLRPGGALVVLNWSYRSLDQDRAEADTWAARHGFALRAAGTAPFSLWDGTAFVLIAARRSC</sequence>
<dbReference type="InterPro" id="IPR041698">
    <property type="entry name" value="Methyltransf_25"/>
</dbReference>
<dbReference type="GO" id="GO:0008168">
    <property type="term" value="F:methyltransferase activity"/>
    <property type="evidence" value="ECO:0007669"/>
    <property type="project" value="UniProtKB-KW"/>
</dbReference>
<dbReference type="GO" id="GO:0032259">
    <property type="term" value="P:methylation"/>
    <property type="evidence" value="ECO:0007669"/>
    <property type="project" value="UniProtKB-KW"/>
</dbReference>
<dbReference type="Pfam" id="PF13649">
    <property type="entry name" value="Methyltransf_25"/>
    <property type="match status" value="1"/>
</dbReference>
<reference evidence="2 3" key="1">
    <citation type="submission" date="2019-09" db="EMBL/GenBank/DDBJ databases">
        <title>Genome sequence of Rhodovastum atsumiense, a diverse member of the Acetobacteraceae family of non-sulfur purple photosynthetic bacteria.</title>
        <authorList>
            <person name="Meyer T."/>
            <person name="Kyndt J."/>
        </authorList>
    </citation>
    <scope>NUCLEOTIDE SEQUENCE [LARGE SCALE GENOMIC DNA]</scope>
    <source>
        <strain evidence="2 3">DSM 21279</strain>
    </source>
</reference>
<proteinExistence type="predicted"/>
<dbReference type="PANTHER" id="PTHR42912:SF93">
    <property type="entry name" value="N6-ADENOSINE-METHYLTRANSFERASE TMT1A"/>
    <property type="match status" value="1"/>
</dbReference>
<dbReference type="SUPFAM" id="SSF53335">
    <property type="entry name" value="S-adenosyl-L-methionine-dependent methyltransferases"/>
    <property type="match status" value="1"/>
</dbReference>
<dbReference type="CDD" id="cd02440">
    <property type="entry name" value="AdoMet_MTases"/>
    <property type="match status" value="1"/>
</dbReference>
<protein>
    <submittedName>
        <fullName evidence="2">Methyltransferase domain-containing protein</fullName>
    </submittedName>
</protein>
<dbReference type="InterPro" id="IPR050508">
    <property type="entry name" value="Methyltransf_Superfamily"/>
</dbReference>
<dbReference type="AlphaFoldDB" id="A0A5M6IKQ1"/>
<name>A0A5M6IKQ1_9PROT</name>